<dbReference type="SUPFAM" id="SSF52540">
    <property type="entry name" value="P-loop containing nucleoside triphosphate hydrolases"/>
    <property type="match status" value="1"/>
</dbReference>
<dbReference type="Pfam" id="PF04548">
    <property type="entry name" value="AIG1"/>
    <property type="match status" value="1"/>
</dbReference>
<evidence type="ECO:0000313" key="13">
    <source>
        <dbReference type="EMBL" id="CAF1612109.1"/>
    </source>
</evidence>
<evidence type="ECO:0000256" key="4">
    <source>
        <dbReference type="ARBA" id="ARBA00022679"/>
    </source>
</evidence>
<comment type="similarity">
    <text evidence="1">Belongs to the TRAFAC class TrmE-Era-EngA-EngB-Septin-like GTPase superfamily. AIG1/Toc34/Toc159-like paraseptin GTPase family. IAN subfamily.</text>
</comment>
<dbReference type="Pfam" id="PF01129">
    <property type="entry name" value="ART"/>
    <property type="match status" value="1"/>
</dbReference>
<comment type="similarity">
    <text evidence="2 11">Belongs to the Arg-specific ADP-ribosyltransferase family.</text>
</comment>
<dbReference type="SUPFAM" id="SSF56399">
    <property type="entry name" value="ADP-ribosylation"/>
    <property type="match status" value="1"/>
</dbReference>
<reference evidence="13" key="1">
    <citation type="submission" date="2021-02" db="EMBL/GenBank/DDBJ databases">
        <authorList>
            <person name="Nowell W R."/>
        </authorList>
    </citation>
    <scope>NUCLEOTIDE SEQUENCE</scope>
</reference>
<gene>
    <name evidence="13" type="ORF">KQP761_LOCUS23490</name>
</gene>
<keyword evidence="7 10" id="KW-0479">Metal-binding</keyword>
<dbReference type="InterPro" id="IPR000768">
    <property type="entry name" value="ART"/>
</dbReference>
<evidence type="ECO:0000256" key="11">
    <source>
        <dbReference type="RuleBase" id="RU361228"/>
    </source>
</evidence>
<dbReference type="GO" id="GO:0008270">
    <property type="term" value="F:zinc ion binding"/>
    <property type="evidence" value="ECO:0007669"/>
    <property type="project" value="UniProtKB-KW"/>
</dbReference>
<dbReference type="InterPro" id="IPR027417">
    <property type="entry name" value="P-loop_NTPase"/>
</dbReference>
<dbReference type="AlphaFoldDB" id="A0A816BNC3"/>
<keyword evidence="11" id="KW-0521">NADP</keyword>
<dbReference type="EC" id="2.4.2.31" evidence="11"/>
<feature type="domain" description="RING-type" evidence="12">
    <location>
        <begin position="507"/>
        <end position="547"/>
    </location>
</feature>
<dbReference type="PROSITE" id="PS50089">
    <property type="entry name" value="ZF_RING_2"/>
    <property type="match status" value="1"/>
</dbReference>
<protein>
    <recommendedName>
        <fullName evidence="11">NAD(P)(+)--arginine ADP-ribosyltransferase</fullName>
        <ecNumber evidence="11">2.4.2.31</ecNumber>
    </recommendedName>
    <alternativeName>
        <fullName evidence="11">Mono(ADP-ribosyl)transferase</fullName>
    </alternativeName>
</protein>
<evidence type="ECO:0000313" key="14">
    <source>
        <dbReference type="Proteomes" id="UP000663834"/>
    </source>
</evidence>
<keyword evidence="3 11" id="KW-0328">Glycosyltransferase</keyword>
<accession>A0A816BNC3</accession>
<keyword evidence="5" id="KW-0548">Nucleotidyltransferase</keyword>
<dbReference type="Gene3D" id="3.90.176.10">
    <property type="entry name" value="Toxin ADP-ribosyltransferase, Chain A, domain 1"/>
    <property type="match status" value="1"/>
</dbReference>
<name>A0A816BNC3_9BILA</name>
<dbReference type="Gene3D" id="3.30.40.10">
    <property type="entry name" value="Zinc/RING finger domain, C3HC4 (zinc finger)"/>
    <property type="match status" value="1"/>
</dbReference>
<dbReference type="SUPFAM" id="SSF57850">
    <property type="entry name" value="RING/U-box"/>
    <property type="match status" value="1"/>
</dbReference>
<evidence type="ECO:0000256" key="2">
    <source>
        <dbReference type="ARBA" id="ARBA00009558"/>
    </source>
</evidence>
<organism evidence="13 14">
    <name type="scientific">Rotaria magnacalcarata</name>
    <dbReference type="NCBI Taxonomy" id="392030"/>
    <lineage>
        <taxon>Eukaryota</taxon>
        <taxon>Metazoa</taxon>
        <taxon>Spiralia</taxon>
        <taxon>Gnathifera</taxon>
        <taxon>Rotifera</taxon>
        <taxon>Eurotatoria</taxon>
        <taxon>Bdelloidea</taxon>
        <taxon>Philodinida</taxon>
        <taxon>Philodinidae</taxon>
        <taxon>Rotaria</taxon>
    </lineage>
</organism>
<dbReference type="Proteomes" id="UP000663834">
    <property type="component" value="Unassembled WGS sequence"/>
</dbReference>
<evidence type="ECO:0000256" key="10">
    <source>
        <dbReference type="PROSITE-ProRule" id="PRU00175"/>
    </source>
</evidence>
<evidence type="ECO:0000256" key="3">
    <source>
        <dbReference type="ARBA" id="ARBA00022676"/>
    </source>
</evidence>
<dbReference type="EMBL" id="CAJNOW010012616">
    <property type="protein sequence ID" value="CAF1612109.1"/>
    <property type="molecule type" value="Genomic_DNA"/>
</dbReference>
<dbReference type="InterPro" id="IPR006703">
    <property type="entry name" value="G_AIG1"/>
</dbReference>
<keyword evidence="8" id="KW-0862">Zinc</keyword>
<dbReference type="GO" id="GO:0106274">
    <property type="term" value="F:NAD+-protein-arginine ADP-ribosyltransferase activity"/>
    <property type="evidence" value="ECO:0007669"/>
    <property type="project" value="UniProtKB-EC"/>
</dbReference>
<keyword evidence="6" id="KW-0547">Nucleotide-binding</keyword>
<evidence type="ECO:0000259" key="12">
    <source>
        <dbReference type="PROSITE" id="PS50089"/>
    </source>
</evidence>
<dbReference type="Gene3D" id="3.40.50.300">
    <property type="entry name" value="P-loop containing nucleotide triphosphate hydrolases"/>
    <property type="match status" value="1"/>
</dbReference>
<evidence type="ECO:0000256" key="1">
    <source>
        <dbReference type="ARBA" id="ARBA00008535"/>
    </source>
</evidence>
<evidence type="ECO:0000256" key="9">
    <source>
        <dbReference type="ARBA" id="ARBA00047597"/>
    </source>
</evidence>
<dbReference type="Pfam" id="PF13639">
    <property type="entry name" value="zf-RING_2"/>
    <property type="match status" value="1"/>
</dbReference>
<dbReference type="GO" id="GO:0005525">
    <property type="term" value="F:GTP binding"/>
    <property type="evidence" value="ECO:0007669"/>
    <property type="project" value="InterPro"/>
</dbReference>
<comment type="caution">
    <text evidence="13">The sequence shown here is derived from an EMBL/GenBank/DDBJ whole genome shotgun (WGS) entry which is preliminary data.</text>
</comment>
<evidence type="ECO:0000256" key="6">
    <source>
        <dbReference type="ARBA" id="ARBA00022741"/>
    </source>
</evidence>
<sequence>MVEDGKHCEVLQRIQRLTDTAEKPSDFFLPISGYERQPLVSLEEAVAPLLEILPAVQSYTYAAKQRCKNLDENLTRDEQAAIMLYSIGWEPLEECLYYVLNAKLRSKDRGELKPWFLYLRLFLGALFRLPAEPRCTVYRGIRLHLAPEFEMGGTVVWWGFTSCTTSICVLQSEEFLGKTGPRTMFMIDCFSARNISKYSFYPSEDEKLLLAASHFKVKSILDQGHGLHTIQLEETKPPVALLFPVSLSGSKTDVLMKSSSEFVYKDKRFLIIGPTGVGKSTVVNVLYNGNARKESLTEPADARPTAEGVTKTLNTYFDRNKNAYTDTIGFADRTLKQEQWFELIKKLIDGTRYGYNRIYLCLKYGRFSEETRKYIDLIITIFGETGLAWSTIIFTHCTNSKMDIGKYRDENKEDKIIQIIDMMHGAIFGSFQTNDDVEEMETLLEKSRMSFLGQIQRDAAESSDYYYIPKPSNPDDWLQSIIKFLENRFQLRINSEYIDHIQHYGTCSYCSKNMSNTDNTYFLCGHVFHKSCISKSLHQKGVCPTCNQESAKQQEQDTFPSRITIRRRDQ</sequence>
<dbReference type="OrthoDB" id="8954335at2759"/>
<comment type="catalytic activity">
    <reaction evidence="9 11">
        <text>L-arginyl-[protein] + NAD(+) = N(omega)-(ADP-D-ribosyl)-L-arginyl-[protein] + nicotinamide + H(+)</text>
        <dbReference type="Rhea" id="RHEA:19149"/>
        <dbReference type="Rhea" id="RHEA-COMP:10532"/>
        <dbReference type="Rhea" id="RHEA-COMP:15087"/>
        <dbReference type="ChEBI" id="CHEBI:15378"/>
        <dbReference type="ChEBI" id="CHEBI:17154"/>
        <dbReference type="ChEBI" id="CHEBI:29965"/>
        <dbReference type="ChEBI" id="CHEBI:57540"/>
        <dbReference type="ChEBI" id="CHEBI:142554"/>
        <dbReference type="EC" id="2.4.2.31"/>
    </reaction>
</comment>
<keyword evidence="7 10" id="KW-0863">Zinc-finger</keyword>
<evidence type="ECO:0000256" key="5">
    <source>
        <dbReference type="ARBA" id="ARBA00022695"/>
    </source>
</evidence>
<keyword evidence="4 11" id="KW-0808">Transferase</keyword>
<proteinExistence type="inferred from homology"/>
<dbReference type="GO" id="GO:0016779">
    <property type="term" value="F:nucleotidyltransferase activity"/>
    <property type="evidence" value="ECO:0007669"/>
    <property type="project" value="UniProtKB-KW"/>
</dbReference>
<dbReference type="InterPro" id="IPR013083">
    <property type="entry name" value="Znf_RING/FYVE/PHD"/>
</dbReference>
<dbReference type="SMART" id="SM00184">
    <property type="entry name" value="RING"/>
    <property type="match status" value="1"/>
</dbReference>
<dbReference type="InterPro" id="IPR001841">
    <property type="entry name" value="Znf_RING"/>
</dbReference>
<dbReference type="PROSITE" id="PS51996">
    <property type="entry name" value="TR_MART"/>
    <property type="match status" value="1"/>
</dbReference>
<evidence type="ECO:0000256" key="7">
    <source>
        <dbReference type="ARBA" id="ARBA00022771"/>
    </source>
</evidence>
<evidence type="ECO:0000256" key="8">
    <source>
        <dbReference type="ARBA" id="ARBA00022833"/>
    </source>
</evidence>
<keyword evidence="11" id="KW-0520">NAD</keyword>